<evidence type="ECO:0000259" key="2">
    <source>
        <dbReference type="Pfam" id="PF01575"/>
    </source>
</evidence>
<name>A0A365HAU3_9ACTN</name>
<comment type="similarity">
    <text evidence="1">Belongs to the enoyl-CoA hydratase/isomerase family.</text>
</comment>
<gene>
    <name evidence="3" type="ORF">DPM19_05020</name>
</gene>
<accession>A0A365HAU3</accession>
<dbReference type="InterPro" id="IPR029069">
    <property type="entry name" value="HotDog_dom_sf"/>
</dbReference>
<keyword evidence="4" id="KW-1185">Reference proteome</keyword>
<protein>
    <submittedName>
        <fullName evidence="3">Dehydratase</fullName>
    </submittedName>
</protein>
<dbReference type="Gene3D" id="3.10.129.10">
    <property type="entry name" value="Hotdog Thioesterase"/>
    <property type="match status" value="1"/>
</dbReference>
<dbReference type="InterPro" id="IPR002539">
    <property type="entry name" value="MaoC-like_dom"/>
</dbReference>
<organism evidence="3 4">
    <name type="scientific">Actinomadura craniellae</name>
    <dbReference type="NCBI Taxonomy" id="2231787"/>
    <lineage>
        <taxon>Bacteria</taxon>
        <taxon>Bacillati</taxon>
        <taxon>Actinomycetota</taxon>
        <taxon>Actinomycetes</taxon>
        <taxon>Streptosporangiales</taxon>
        <taxon>Thermomonosporaceae</taxon>
        <taxon>Actinomadura</taxon>
    </lineage>
</organism>
<comment type="caution">
    <text evidence="3">The sequence shown here is derived from an EMBL/GenBank/DDBJ whole genome shotgun (WGS) entry which is preliminary data.</text>
</comment>
<dbReference type="EMBL" id="QLYX01000002">
    <property type="protein sequence ID" value="RAY16260.1"/>
    <property type="molecule type" value="Genomic_DNA"/>
</dbReference>
<evidence type="ECO:0000256" key="1">
    <source>
        <dbReference type="ARBA" id="ARBA00005254"/>
    </source>
</evidence>
<dbReference type="RefSeq" id="WP_111863599.1">
    <property type="nucleotide sequence ID" value="NZ_QLYX01000002.1"/>
</dbReference>
<dbReference type="InterPro" id="IPR039375">
    <property type="entry name" value="NodN-like"/>
</dbReference>
<evidence type="ECO:0000313" key="3">
    <source>
        <dbReference type="EMBL" id="RAY16260.1"/>
    </source>
</evidence>
<dbReference type="AlphaFoldDB" id="A0A365HAU3"/>
<dbReference type="PANTHER" id="PTHR42993">
    <property type="entry name" value="MAOC-LIKE DEHYDRATASE DOMAIN-CONTAINING PROTEIN"/>
    <property type="match status" value="1"/>
</dbReference>
<evidence type="ECO:0000313" key="4">
    <source>
        <dbReference type="Proteomes" id="UP000251891"/>
    </source>
</evidence>
<dbReference type="OrthoDB" id="9801735at2"/>
<dbReference type="PANTHER" id="PTHR42993:SF1">
    <property type="entry name" value="MAOC-LIKE DEHYDRATASE DOMAIN-CONTAINING PROTEIN"/>
    <property type="match status" value="1"/>
</dbReference>
<reference evidence="3 4" key="1">
    <citation type="submission" date="2018-06" db="EMBL/GenBank/DDBJ databases">
        <title>Actinomadura craniellae sp. nov. isolated from marine sponge Craniella sp.</title>
        <authorList>
            <person name="Li L."/>
            <person name="Xu Q.H."/>
            <person name="Lin H.W."/>
            <person name="Lu Y.H."/>
        </authorList>
    </citation>
    <scope>NUCLEOTIDE SEQUENCE [LARGE SCALE GENOMIC DNA]</scope>
    <source>
        <strain evidence="3 4">LHW63021</strain>
    </source>
</reference>
<dbReference type="CDD" id="cd03450">
    <property type="entry name" value="NodN"/>
    <property type="match status" value="1"/>
</dbReference>
<sequence>MRVLNGVDEVRAAVGEHLGYSDYRPVTQRDIDDFARLTGDDQWIHVDVERAGAGPFGGTIAHGLLTLSLGPRLVRSIYRIEGMKMGVNYGYDKIRFPSPVPSGAQVRVGATLKECLDVRGGLQVKLEFVWEIEGGAKPACVAEMLLRYAV</sequence>
<feature type="domain" description="MaoC-like" evidence="2">
    <location>
        <begin position="12"/>
        <end position="119"/>
    </location>
</feature>
<dbReference type="Proteomes" id="UP000251891">
    <property type="component" value="Unassembled WGS sequence"/>
</dbReference>
<proteinExistence type="inferred from homology"/>
<dbReference type="SUPFAM" id="SSF54637">
    <property type="entry name" value="Thioesterase/thiol ester dehydrase-isomerase"/>
    <property type="match status" value="1"/>
</dbReference>
<dbReference type="Pfam" id="PF01575">
    <property type="entry name" value="MaoC_dehydratas"/>
    <property type="match status" value="1"/>
</dbReference>